<sequence>MYQGSSASSSDEGSVATIKIGKCCKSNELIVDDRCTPIKEATHGAGPWKPIFTDEDGHGLTDQPKFELKFGLPKCKNDERQWKIYDVPNPPNMDLLRILSSGKLRHCTQCNLDNTDSTADELVEGERNNAKNKRYYDYEFGTYCADKTILRKENMTTFYARVCLPIKKHVMHTDVMMRRVIDPSFRAISIACYLVVAIVYFVLPQLKNLIGNIVTSLMLCLVANHCAAMVRIFPEFGSHVNFLVADVVMYVSLMSAFFWLSSLGYYIWKTFRSRNIFLRSTDGKKYCYYSLYVWSLTTVIGTMAIFSHFKLDTNKPMIVDVPDAPQETIGWLAVAVLFTPVAFSVIFNVWFVATTTNFMKRMNTYGRIHHKMKYSFRMFVFLFIIMGVAWSFTLLSWMRSELEYCSIVINLLQAILILYVCVFGQRRVTFLLRKTCNCCSPGDTAQGLDWGEEMTAINLG</sequence>
<feature type="domain" description="G-protein coupled receptors family 2 profile 2" evidence="6">
    <location>
        <begin position="178"/>
        <end position="425"/>
    </location>
</feature>
<dbReference type="GeneID" id="107223535"/>
<feature type="transmembrane region" description="Helical" evidence="5">
    <location>
        <begin position="329"/>
        <end position="353"/>
    </location>
</feature>
<proteinExistence type="predicted"/>
<name>A0ABM3GMW9_NEOLC</name>
<reference evidence="8" key="1">
    <citation type="submission" date="2025-08" db="UniProtKB">
        <authorList>
            <consortium name="RefSeq"/>
        </authorList>
    </citation>
    <scope>IDENTIFICATION</scope>
    <source>
        <tissue evidence="8">Thorax and Abdomen</tissue>
    </source>
</reference>
<dbReference type="RefSeq" id="XP_046601619.1">
    <property type="nucleotide sequence ID" value="XM_046745663.1"/>
</dbReference>
<protein>
    <submittedName>
        <fullName evidence="8">Probable G-protein coupled receptor Mth-like 5 isoform X2</fullName>
    </submittedName>
</protein>
<dbReference type="PROSITE" id="PS50261">
    <property type="entry name" value="G_PROTEIN_RECEP_F2_4"/>
    <property type="match status" value="1"/>
</dbReference>
<feature type="transmembrane region" description="Helical" evidence="5">
    <location>
        <begin position="404"/>
        <end position="424"/>
    </location>
</feature>
<dbReference type="PANTHER" id="PTHR46953">
    <property type="entry name" value="G-PROTEIN COUPLED RECEPTOR MTH-LIKE 1-RELATED"/>
    <property type="match status" value="1"/>
</dbReference>
<dbReference type="InterPro" id="IPR017981">
    <property type="entry name" value="GPCR_2-like_7TM"/>
</dbReference>
<evidence type="ECO:0000256" key="1">
    <source>
        <dbReference type="ARBA" id="ARBA00004141"/>
    </source>
</evidence>
<evidence type="ECO:0000313" key="8">
    <source>
        <dbReference type="RefSeq" id="XP_046601619.1"/>
    </source>
</evidence>
<keyword evidence="3 5" id="KW-1133">Transmembrane helix</keyword>
<accession>A0ABM3GMW9</accession>
<evidence type="ECO:0000256" key="4">
    <source>
        <dbReference type="ARBA" id="ARBA00023136"/>
    </source>
</evidence>
<feature type="transmembrane region" description="Helical" evidence="5">
    <location>
        <begin position="374"/>
        <end position="398"/>
    </location>
</feature>
<feature type="transmembrane region" description="Helical" evidence="5">
    <location>
        <begin position="289"/>
        <end position="309"/>
    </location>
</feature>
<dbReference type="Gene3D" id="1.20.1070.10">
    <property type="entry name" value="Rhodopsin 7-helix transmembrane proteins"/>
    <property type="match status" value="1"/>
</dbReference>
<dbReference type="Proteomes" id="UP000829291">
    <property type="component" value="Chromosome 7"/>
</dbReference>
<feature type="transmembrane region" description="Helical" evidence="5">
    <location>
        <begin position="210"/>
        <end position="230"/>
    </location>
</feature>
<feature type="transmembrane region" description="Helical" evidence="5">
    <location>
        <begin position="185"/>
        <end position="203"/>
    </location>
</feature>
<evidence type="ECO:0000256" key="3">
    <source>
        <dbReference type="ARBA" id="ARBA00022989"/>
    </source>
</evidence>
<evidence type="ECO:0000313" key="7">
    <source>
        <dbReference type="Proteomes" id="UP000829291"/>
    </source>
</evidence>
<keyword evidence="2 5" id="KW-0812">Transmembrane</keyword>
<evidence type="ECO:0000256" key="2">
    <source>
        <dbReference type="ARBA" id="ARBA00022692"/>
    </source>
</evidence>
<comment type="subcellular location">
    <subcellularLocation>
        <location evidence="1">Membrane</location>
        <topology evidence="1">Multi-pass membrane protein</topology>
    </subcellularLocation>
</comment>
<feature type="transmembrane region" description="Helical" evidence="5">
    <location>
        <begin position="242"/>
        <end position="268"/>
    </location>
</feature>
<dbReference type="CDD" id="cd15039">
    <property type="entry name" value="7tmB3_Methuselah-like"/>
    <property type="match status" value="1"/>
</dbReference>
<organism evidence="7 8">
    <name type="scientific">Neodiprion lecontei</name>
    <name type="common">Redheaded pine sawfly</name>
    <dbReference type="NCBI Taxonomy" id="441921"/>
    <lineage>
        <taxon>Eukaryota</taxon>
        <taxon>Metazoa</taxon>
        <taxon>Ecdysozoa</taxon>
        <taxon>Arthropoda</taxon>
        <taxon>Hexapoda</taxon>
        <taxon>Insecta</taxon>
        <taxon>Pterygota</taxon>
        <taxon>Neoptera</taxon>
        <taxon>Endopterygota</taxon>
        <taxon>Hymenoptera</taxon>
        <taxon>Tenthredinoidea</taxon>
        <taxon>Diprionidae</taxon>
        <taxon>Diprioninae</taxon>
        <taxon>Neodiprion</taxon>
    </lineage>
</organism>
<evidence type="ECO:0000256" key="5">
    <source>
        <dbReference type="SAM" id="Phobius"/>
    </source>
</evidence>
<dbReference type="PANTHER" id="PTHR46953:SF2">
    <property type="entry name" value="G-PROTEIN COUPLED RECEPTOR MTH-LIKE 5-RELATED"/>
    <property type="match status" value="1"/>
</dbReference>
<keyword evidence="4 5" id="KW-0472">Membrane</keyword>
<keyword evidence="7" id="KW-1185">Reference proteome</keyword>
<dbReference type="InterPro" id="IPR052808">
    <property type="entry name" value="GPCR_Mth-like"/>
</dbReference>
<gene>
    <name evidence="8" type="primary">LOC107223535</name>
</gene>
<evidence type="ECO:0000259" key="6">
    <source>
        <dbReference type="PROSITE" id="PS50261"/>
    </source>
</evidence>